<keyword evidence="3" id="KW-1185">Reference proteome</keyword>
<dbReference type="EMBL" id="VSRR010038767">
    <property type="protein sequence ID" value="MPC74361.1"/>
    <property type="molecule type" value="Genomic_DNA"/>
</dbReference>
<dbReference type="Proteomes" id="UP000324222">
    <property type="component" value="Unassembled WGS sequence"/>
</dbReference>
<proteinExistence type="predicted"/>
<evidence type="ECO:0000313" key="3">
    <source>
        <dbReference type="Proteomes" id="UP000324222"/>
    </source>
</evidence>
<name>A0A5B7HN46_PORTR</name>
<protein>
    <submittedName>
        <fullName evidence="2">Uncharacterized protein</fullName>
    </submittedName>
</protein>
<feature type="region of interest" description="Disordered" evidence="1">
    <location>
        <begin position="1"/>
        <end position="35"/>
    </location>
</feature>
<comment type="caution">
    <text evidence="2">The sequence shown here is derived from an EMBL/GenBank/DDBJ whole genome shotgun (WGS) entry which is preliminary data.</text>
</comment>
<organism evidence="2 3">
    <name type="scientific">Portunus trituberculatus</name>
    <name type="common">Swimming crab</name>
    <name type="synonym">Neptunus trituberculatus</name>
    <dbReference type="NCBI Taxonomy" id="210409"/>
    <lineage>
        <taxon>Eukaryota</taxon>
        <taxon>Metazoa</taxon>
        <taxon>Ecdysozoa</taxon>
        <taxon>Arthropoda</taxon>
        <taxon>Crustacea</taxon>
        <taxon>Multicrustacea</taxon>
        <taxon>Malacostraca</taxon>
        <taxon>Eumalacostraca</taxon>
        <taxon>Eucarida</taxon>
        <taxon>Decapoda</taxon>
        <taxon>Pleocyemata</taxon>
        <taxon>Brachyura</taxon>
        <taxon>Eubrachyura</taxon>
        <taxon>Portunoidea</taxon>
        <taxon>Portunidae</taxon>
        <taxon>Portuninae</taxon>
        <taxon>Portunus</taxon>
    </lineage>
</organism>
<evidence type="ECO:0000313" key="2">
    <source>
        <dbReference type="EMBL" id="MPC74361.1"/>
    </source>
</evidence>
<dbReference type="AlphaFoldDB" id="A0A5B7HN46"/>
<feature type="compositionally biased region" description="Gly residues" evidence="1">
    <location>
        <begin position="1"/>
        <end position="13"/>
    </location>
</feature>
<accession>A0A5B7HN46</accession>
<reference evidence="2 3" key="1">
    <citation type="submission" date="2019-05" db="EMBL/GenBank/DDBJ databases">
        <title>Another draft genome of Portunus trituberculatus and its Hox gene families provides insights of decapod evolution.</title>
        <authorList>
            <person name="Jeong J.-H."/>
            <person name="Song I."/>
            <person name="Kim S."/>
            <person name="Choi T."/>
            <person name="Kim D."/>
            <person name="Ryu S."/>
            <person name="Kim W."/>
        </authorList>
    </citation>
    <scope>NUCLEOTIDE SEQUENCE [LARGE SCALE GENOMIC DNA]</scope>
    <source>
        <tissue evidence="2">Muscle</tissue>
    </source>
</reference>
<gene>
    <name evidence="2" type="ORF">E2C01_068718</name>
</gene>
<evidence type="ECO:0000256" key="1">
    <source>
        <dbReference type="SAM" id="MobiDB-lite"/>
    </source>
</evidence>
<sequence length="62" mass="6344">MGGAVPRLGGGSAGRRTGRAGAAMSTSGRDPFPLRRRDGIFVPMLQKLAQDAPASPCSEEAC</sequence>